<proteinExistence type="predicted"/>
<sequence>MKIAVLMATALIALIPFHKTMAQTEKKQTTARLNHIAVYVTDLEKSTAFYKDVFEFIQIPEPFHDGRHTWFSLGPAGQLHLIQGAKGKGNFDKNEHLCFSVSSVETFIEKIKAKEIAYENWAGAAQTVTLRVDGIKQIYFQDPDGHWLEVNDDHN</sequence>
<evidence type="ECO:0000259" key="2">
    <source>
        <dbReference type="PROSITE" id="PS51819"/>
    </source>
</evidence>
<dbReference type="InterPro" id="IPR037523">
    <property type="entry name" value="VOC_core"/>
</dbReference>
<feature type="signal peptide" evidence="1">
    <location>
        <begin position="1"/>
        <end position="22"/>
    </location>
</feature>
<keyword evidence="4" id="KW-1185">Reference proteome</keyword>
<keyword evidence="1" id="KW-0732">Signal</keyword>
<dbReference type="InterPro" id="IPR029068">
    <property type="entry name" value="Glyas_Bleomycin-R_OHBP_Dase"/>
</dbReference>
<reference evidence="4" key="1">
    <citation type="submission" date="2016-10" db="EMBL/GenBank/DDBJ databases">
        <authorList>
            <person name="Varghese N."/>
            <person name="Submissions S."/>
        </authorList>
    </citation>
    <scope>NUCLEOTIDE SEQUENCE [LARGE SCALE GENOMIC DNA]</scope>
    <source>
        <strain evidence="4">DSM 19110</strain>
    </source>
</reference>
<dbReference type="PROSITE" id="PS51819">
    <property type="entry name" value="VOC"/>
    <property type="match status" value="1"/>
</dbReference>
<protein>
    <submittedName>
        <fullName evidence="3">Lactoylglutathione lyase</fullName>
    </submittedName>
</protein>
<evidence type="ECO:0000313" key="3">
    <source>
        <dbReference type="EMBL" id="SDM34966.1"/>
    </source>
</evidence>
<evidence type="ECO:0000256" key="1">
    <source>
        <dbReference type="SAM" id="SignalP"/>
    </source>
</evidence>
<dbReference type="RefSeq" id="WP_074606465.1">
    <property type="nucleotide sequence ID" value="NZ_FNGY01000003.1"/>
</dbReference>
<dbReference type="Gene3D" id="3.10.180.10">
    <property type="entry name" value="2,3-Dihydroxybiphenyl 1,2-Dioxygenase, domain 1"/>
    <property type="match status" value="1"/>
</dbReference>
<gene>
    <name evidence="3" type="ORF">SAMN05421820_103606</name>
</gene>
<dbReference type="SUPFAM" id="SSF54593">
    <property type="entry name" value="Glyoxalase/Bleomycin resistance protein/Dihydroxybiphenyl dioxygenase"/>
    <property type="match status" value="1"/>
</dbReference>
<name>A0A1G9SHJ2_9SPHI</name>
<feature type="domain" description="VOC" evidence="2">
    <location>
        <begin position="32"/>
        <end position="153"/>
    </location>
</feature>
<feature type="chain" id="PRO_5010360546" evidence="1">
    <location>
        <begin position="23"/>
        <end position="155"/>
    </location>
</feature>
<dbReference type="AlphaFoldDB" id="A0A1G9SHJ2"/>
<dbReference type="InterPro" id="IPR004360">
    <property type="entry name" value="Glyas_Fos-R_dOase_dom"/>
</dbReference>
<dbReference type="PANTHER" id="PTHR47802">
    <property type="entry name" value="GLYOXALASE FAMILY PROTEIN, EXPRESSED"/>
    <property type="match status" value="1"/>
</dbReference>
<evidence type="ECO:0000313" key="4">
    <source>
        <dbReference type="Proteomes" id="UP000183200"/>
    </source>
</evidence>
<dbReference type="EMBL" id="FNGY01000003">
    <property type="protein sequence ID" value="SDM34966.1"/>
    <property type="molecule type" value="Genomic_DNA"/>
</dbReference>
<keyword evidence="3" id="KW-0456">Lyase</keyword>
<dbReference type="Proteomes" id="UP000183200">
    <property type="component" value="Unassembled WGS sequence"/>
</dbReference>
<accession>A0A1G9SHJ2</accession>
<dbReference type="STRING" id="430522.BFS30_03065"/>
<dbReference type="PANTHER" id="PTHR47802:SF1">
    <property type="entry name" value="GLYOXALASE FAMILY PROTEIN, EXPRESSED"/>
    <property type="match status" value="1"/>
</dbReference>
<dbReference type="GO" id="GO:0016829">
    <property type="term" value="F:lyase activity"/>
    <property type="evidence" value="ECO:0007669"/>
    <property type="project" value="UniProtKB-KW"/>
</dbReference>
<organism evidence="3 4">
    <name type="scientific">Pedobacter steynii</name>
    <dbReference type="NCBI Taxonomy" id="430522"/>
    <lineage>
        <taxon>Bacteria</taxon>
        <taxon>Pseudomonadati</taxon>
        <taxon>Bacteroidota</taxon>
        <taxon>Sphingobacteriia</taxon>
        <taxon>Sphingobacteriales</taxon>
        <taxon>Sphingobacteriaceae</taxon>
        <taxon>Pedobacter</taxon>
    </lineage>
</organism>
<dbReference type="Pfam" id="PF00903">
    <property type="entry name" value="Glyoxalase"/>
    <property type="match status" value="1"/>
</dbReference>